<keyword evidence="3" id="KW-1185">Reference proteome</keyword>
<evidence type="ECO:0000256" key="1">
    <source>
        <dbReference type="ARBA" id="ARBA00022898"/>
    </source>
</evidence>
<gene>
    <name evidence="2" type="ORF">AMTR_s00071p00079530</name>
</gene>
<dbReference type="STRING" id="13333.U5DHF4"/>
<dbReference type="Gramene" id="ERN19908">
    <property type="protein sequence ID" value="ERN19908"/>
    <property type="gene ID" value="AMTR_s00071p00079530"/>
</dbReference>
<protein>
    <recommendedName>
        <fullName evidence="4">Aminotransferase class V domain-containing protein</fullName>
    </recommendedName>
</protein>
<dbReference type="EMBL" id="KI392062">
    <property type="protein sequence ID" value="ERN19908.1"/>
    <property type="molecule type" value="Genomic_DNA"/>
</dbReference>
<name>U5DHF4_AMBTC</name>
<sequence length="84" mass="9045">MRCGELDGYDVIFMSPHKFVGGPGTPGILLMSKALYLLSSHPPSTCGGGTVSYVNGFNEEENKAHVLVLRSQLLSITGHILTKR</sequence>
<evidence type="ECO:0000313" key="3">
    <source>
        <dbReference type="Proteomes" id="UP000017836"/>
    </source>
</evidence>
<dbReference type="InterPro" id="IPR015421">
    <property type="entry name" value="PyrdxlP-dep_Trfase_major"/>
</dbReference>
<dbReference type="PANTHER" id="PTHR43586">
    <property type="entry name" value="CYSTEINE DESULFURASE"/>
    <property type="match status" value="1"/>
</dbReference>
<dbReference type="InterPro" id="IPR015424">
    <property type="entry name" value="PyrdxlP-dep_Trfase"/>
</dbReference>
<dbReference type="AlphaFoldDB" id="U5DHF4"/>
<accession>U5DHF4</accession>
<evidence type="ECO:0000313" key="2">
    <source>
        <dbReference type="EMBL" id="ERN19908.1"/>
    </source>
</evidence>
<evidence type="ECO:0008006" key="4">
    <source>
        <dbReference type="Google" id="ProtNLM"/>
    </source>
</evidence>
<dbReference type="Gene3D" id="3.40.640.10">
    <property type="entry name" value="Type I PLP-dependent aspartate aminotransferase-like (Major domain)"/>
    <property type="match status" value="1"/>
</dbReference>
<dbReference type="Proteomes" id="UP000017836">
    <property type="component" value="Unassembled WGS sequence"/>
</dbReference>
<dbReference type="HOGENOM" id="CLU_193253_0_0_1"/>
<keyword evidence="1" id="KW-0663">Pyridoxal phosphate</keyword>
<proteinExistence type="predicted"/>
<reference evidence="3" key="1">
    <citation type="journal article" date="2013" name="Science">
        <title>The Amborella genome and the evolution of flowering plants.</title>
        <authorList>
            <consortium name="Amborella Genome Project"/>
        </authorList>
    </citation>
    <scope>NUCLEOTIDE SEQUENCE [LARGE SCALE GENOMIC DNA]</scope>
</reference>
<dbReference type="PANTHER" id="PTHR43586:SF8">
    <property type="entry name" value="CYSTEINE DESULFURASE 1, CHLOROPLASTIC"/>
    <property type="match status" value="1"/>
</dbReference>
<organism evidence="2 3">
    <name type="scientific">Amborella trichopoda</name>
    <dbReference type="NCBI Taxonomy" id="13333"/>
    <lineage>
        <taxon>Eukaryota</taxon>
        <taxon>Viridiplantae</taxon>
        <taxon>Streptophyta</taxon>
        <taxon>Embryophyta</taxon>
        <taxon>Tracheophyta</taxon>
        <taxon>Spermatophyta</taxon>
        <taxon>Magnoliopsida</taxon>
        <taxon>Amborellales</taxon>
        <taxon>Amborellaceae</taxon>
        <taxon>Amborella</taxon>
    </lineage>
</organism>
<dbReference type="SUPFAM" id="SSF53383">
    <property type="entry name" value="PLP-dependent transferases"/>
    <property type="match status" value="1"/>
</dbReference>